<feature type="domain" description="VOC" evidence="1">
    <location>
        <begin position="182"/>
        <end position="302"/>
    </location>
</feature>
<evidence type="ECO:0000313" key="3">
    <source>
        <dbReference type="Proteomes" id="UP000000270"/>
    </source>
</evidence>
<reference evidence="2 3" key="3">
    <citation type="journal article" date="2008" name="BMC Genomics">
        <title>The genome of the versatile nitrogen fixer Azorhizobium caulinodans ORS571.</title>
        <authorList>
            <person name="Lee KB."/>
            <person name="Backer P.D."/>
            <person name="Aono T."/>
            <person name="Liu CT."/>
            <person name="Suzuki S."/>
            <person name="Suzuki T."/>
            <person name="Kaneko T."/>
            <person name="Yamada M."/>
            <person name="Tabata S."/>
            <person name="Kupfer D.M."/>
            <person name="Najar F.Z."/>
            <person name="Wiley G.B."/>
            <person name="Roe B."/>
            <person name="Binnewies T.T."/>
            <person name="Ussery D.W."/>
            <person name="D'Haeze W."/>
            <person name="Herder J.D."/>
            <person name="Gevers D."/>
            <person name="Vereecke D."/>
            <person name="Holsters M."/>
            <person name="Oyaizu H."/>
        </authorList>
    </citation>
    <scope>NUCLEOTIDE SEQUENCE [LARGE SCALE GENOMIC DNA]</scope>
    <source>
        <strain evidence="3">ATCC 43989 / DSM 5975 / JCM 20966 / LMG 6465 / NBRC 14845 / NCIMB 13405 / ORS 571</strain>
    </source>
</reference>
<dbReference type="eggNOG" id="COG0346">
    <property type="taxonomic scope" value="Bacteria"/>
</dbReference>
<dbReference type="HOGENOM" id="CLU_057821_0_0_5"/>
<protein>
    <submittedName>
        <fullName evidence="2">Dioxygenase</fullName>
    </submittedName>
</protein>
<dbReference type="PANTHER" id="PTHR36110">
    <property type="entry name" value="RING-CLEAVING DIOXYGENASE MHQE-RELATED"/>
    <property type="match status" value="1"/>
</dbReference>
<dbReference type="SUPFAM" id="SSF54593">
    <property type="entry name" value="Glyoxalase/Bleomycin resistance protein/Dihydroxybiphenyl dioxygenase"/>
    <property type="match status" value="1"/>
</dbReference>
<dbReference type="CDD" id="cd08347">
    <property type="entry name" value="PcpA_C_like"/>
    <property type="match status" value="1"/>
</dbReference>
<dbReference type="Gene3D" id="3.10.180.10">
    <property type="entry name" value="2,3-Dihydroxybiphenyl 1,2-Dioxygenase, domain 1"/>
    <property type="match status" value="2"/>
</dbReference>
<keyword evidence="2" id="KW-0560">Oxidoreductase</keyword>
<dbReference type="Pfam" id="PF00903">
    <property type="entry name" value="Glyoxalase"/>
    <property type="match status" value="1"/>
</dbReference>
<name>A8IJ37_AZOC5</name>
<evidence type="ECO:0000313" key="2">
    <source>
        <dbReference type="EMBL" id="BAF86242.1"/>
    </source>
</evidence>
<dbReference type="InterPro" id="IPR052537">
    <property type="entry name" value="Extradiol_RC_dioxygenase"/>
</dbReference>
<dbReference type="AlphaFoldDB" id="A8IJ37"/>
<dbReference type="GO" id="GO:0051213">
    <property type="term" value="F:dioxygenase activity"/>
    <property type="evidence" value="ECO:0007669"/>
    <property type="project" value="UniProtKB-KW"/>
</dbReference>
<dbReference type="STRING" id="438753.AZC_0244"/>
<reference evidence="2 3" key="5">
    <citation type="journal article" date="2010" name="Appl. Environ. Microbiol.">
        <title>phrR-like gene praR of Azorhizobium caulinodans ORS571 is essential for symbiosis with Sesbania rostrata and is involved in expression of reb genes.</title>
        <authorList>
            <person name="Akiba N."/>
            <person name="Aono T."/>
            <person name="Toyazaki H."/>
            <person name="Sato S."/>
            <person name="Oyaizu H."/>
        </authorList>
    </citation>
    <scope>NUCLEOTIDE SEQUENCE [LARGE SCALE GENOMIC DNA]</scope>
    <source>
        <strain evidence="3">ATCC 43989 / DSM 5975 / JCM 20966 / LMG 6465 / NBRC 14845 / NCIMB 13405 / ORS 571</strain>
    </source>
</reference>
<feature type="domain" description="VOC" evidence="1">
    <location>
        <begin position="35"/>
        <end position="160"/>
    </location>
</feature>
<dbReference type="KEGG" id="azc:AZC_0244"/>
<reference evidence="2 3" key="6">
    <citation type="journal article" date="2011" name="Appl. Environ. Microbiol.">
        <title>Involvement of the azorhizobial chromosome partition gene (parA) in the onset of bacteroid differentiation during Sesbania rostrata stem nodule development.</title>
        <authorList>
            <person name="Liu CT."/>
            <person name="Lee KB."/>
            <person name="Wang YS."/>
            <person name="Peng MH."/>
            <person name="Lee KT."/>
            <person name="Suzuki S."/>
            <person name="Suzuki T."/>
            <person name="Oyaizu H."/>
        </authorList>
    </citation>
    <scope>NUCLEOTIDE SEQUENCE [LARGE SCALE GENOMIC DNA]</scope>
    <source>
        <strain evidence="3">ATCC 43989 / DSM 5975 / JCM 20966 / LMG 6465 / NBRC 14845 / NCIMB 13405 / ORS 571</strain>
    </source>
</reference>
<dbReference type="Proteomes" id="UP000000270">
    <property type="component" value="Chromosome"/>
</dbReference>
<evidence type="ECO:0000259" key="1">
    <source>
        <dbReference type="PROSITE" id="PS51819"/>
    </source>
</evidence>
<dbReference type="InterPro" id="IPR004360">
    <property type="entry name" value="Glyas_Fos-R_dOase_dom"/>
</dbReference>
<keyword evidence="2" id="KW-0223">Dioxygenase</keyword>
<dbReference type="InterPro" id="IPR037523">
    <property type="entry name" value="VOC_core"/>
</dbReference>
<proteinExistence type="predicted"/>
<gene>
    <name evidence="2" type="ordered locus">AZC_0244</name>
</gene>
<sequence length="340" mass="37178">MPWRRGRSALSVEPSQPLIRRFQTPSTEVTTMSHGIHHITAIAGPAQRNLDFYTRVLGLRLVKKTVNFDDPGTYHFYFGDEAGAPGTILTFFPWAHVAPGRLGLGETEETVFRIPEGAVGYWLHRLIENGIAHQPPEERFGDKVISFKDVDGMRLALVGVPGIEAEPAWTGSDVPAEMAIRGFHSAKLLIEDTARTGAILTDVLGFKEVARAGSLVRYQAPGTTIGGIVDLHGAGGFLPARLGGGSVHHIAFRAKDDAEEMEMVKKLAENHGIRATEQKDRNYFRSVYFREPGHVLFEIATDIPGFAVDEPASSLGQALKLPSFLEPRRAAIEDVLPVLA</sequence>
<dbReference type="PANTHER" id="PTHR36110:SF2">
    <property type="entry name" value="RING-CLEAVING DIOXYGENASE MHQE-RELATED"/>
    <property type="match status" value="1"/>
</dbReference>
<organism evidence="2 3">
    <name type="scientific">Azorhizobium caulinodans (strain ATCC 43989 / DSM 5975 / JCM 20966 / LMG 6465 / NBRC 14845 / NCIMB 13405 / ORS 571)</name>
    <dbReference type="NCBI Taxonomy" id="438753"/>
    <lineage>
        <taxon>Bacteria</taxon>
        <taxon>Pseudomonadati</taxon>
        <taxon>Pseudomonadota</taxon>
        <taxon>Alphaproteobacteria</taxon>
        <taxon>Hyphomicrobiales</taxon>
        <taxon>Xanthobacteraceae</taxon>
        <taxon>Azorhizobium</taxon>
    </lineage>
</organism>
<dbReference type="PROSITE" id="PS51819">
    <property type="entry name" value="VOC"/>
    <property type="match status" value="2"/>
</dbReference>
<accession>A8IJ37</accession>
<reference evidence="2 3" key="1">
    <citation type="journal article" date="2007" name="Appl. Environ. Microbiol.">
        <title>Rhizobial factors required for stem nodule maturation and maintenance in Sesbania rostrata-Azorhizobium caulinodans ORS571 symbiosis.</title>
        <authorList>
            <person name="Suzuki S."/>
            <person name="Aono T."/>
            <person name="Lee KB."/>
            <person name="Suzuki T."/>
            <person name="Liu CT."/>
            <person name="Miwa H."/>
            <person name="Wakao S."/>
            <person name="Iki T."/>
            <person name="Oyaizu H."/>
        </authorList>
    </citation>
    <scope>NUCLEOTIDE SEQUENCE [LARGE SCALE GENOMIC DNA]</scope>
    <source>
        <strain evidence="3">ATCC 43989 / DSM 5975 / JCM 20966 / LMG 6465 / NBRC 14845 / NCIMB 13405 / ORS 571</strain>
    </source>
</reference>
<reference evidence="2 3" key="4">
    <citation type="journal article" date="2009" name="Appl. Environ. Microbiol.">
        <title>Comparative genome-wide transcriptional profiling of Azorhizobium caulinodans ORS571 grown under free-living and symbiotic conditions.</title>
        <authorList>
            <person name="Tsukada S."/>
            <person name="Aono T."/>
            <person name="Akiba N."/>
            <person name="Lee KB."/>
            <person name="Liu CT."/>
            <person name="Toyazaki H."/>
            <person name="Oyaizu H."/>
        </authorList>
    </citation>
    <scope>NUCLEOTIDE SEQUENCE [LARGE SCALE GENOMIC DNA]</scope>
    <source>
        <strain evidence="3">ATCC 43989 / DSM 5975 / JCM 20966 / LMG 6465 / NBRC 14845 / NCIMB 13405 / ORS 571</strain>
    </source>
</reference>
<dbReference type="EMBL" id="AP009384">
    <property type="protein sequence ID" value="BAF86242.1"/>
    <property type="molecule type" value="Genomic_DNA"/>
</dbReference>
<reference evidence="3" key="2">
    <citation type="submission" date="2007-04" db="EMBL/GenBank/DDBJ databases">
        <title>Complete genome sequence of the nitrogen-fixing bacterium Azorhizobium caulinodans ORS571.</title>
        <authorList>
            <person name="Lee K.B."/>
            <person name="Backer P.D."/>
            <person name="Aono T."/>
            <person name="Liu C.T."/>
            <person name="Suzuki S."/>
            <person name="Suzuki T."/>
            <person name="Kaneko T."/>
            <person name="Yamada M."/>
            <person name="Tabata S."/>
            <person name="Kupfer D.M."/>
            <person name="Najar F.Z."/>
            <person name="Wiley G.B."/>
            <person name="Roe B."/>
            <person name="Binnewies T."/>
            <person name="Ussery D."/>
            <person name="Vereecke D."/>
            <person name="Gevers D."/>
            <person name="Holsters M."/>
            <person name="Oyaizu H."/>
        </authorList>
    </citation>
    <scope>NUCLEOTIDE SEQUENCE [LARGE SCALE GENOMIC DNA]</scope>
    <source>
        <strain evidence="3">ATCC 43989 / DSM 5975 / JCM 20966 / LMG 6465 / NBRC 14845 / NCIMB 13405 / ORS 571</strain>
    </source>
</reference>
<keyword evidence="3" id="KW-1185">Reference proteome</keyword>
<dbReference type="InterPro" id="IPR029068">
    <property type="entry name" value="Glyas_Bleomycin-R_OHBP_Dase"/>
</dbReference>